<dbReference type="Proteomes" id="UP000664940">
    <property type="component" value="Unassembled WGS sequence"/>
</dbReference>
<proteinExistence type="predicted"/>
<protein>
    <submittedName>
        <fullName evidence="2">Uncharacterized protein</fullName>
    </submittedName>
</protein>
<feature type="compositionally biased region" description="Polar residues" evidence="1">
    <location>
        <begin position="144"/>
        <end position="154"/>
    </location>
</feature>
<accession>A0A833YFD4</accession>
<dbReference type="AlphaFoldDB" id="A0A833YFD4"/>
<comment type="caution">
    <text evidence="2">The sequence shown here is derived from an EMBL/GenBank/DDBJ whole genome shotgun (WGS) entry which is preliminary data.</text>
</comment>
<gene>
    <name evidence="2" type="ORF">HJG60_009105</name>
</gene>
<evidence type="ECO:0000313" key="3">
    <source>
        <dbReference type="Proteomes" id="UP000664940"/>
    </source>
</evidence>
<reference evidence="2 3" key="1">
    <citation type="journal article" date="2020" name="Nature">
        <title>Six reference-quality genomes reveal evolution of bat adaptations.</title>
        <authorList>
            <person name="Jebb D."/>
            <person name="Huang Z."/>
            <person name="Pippel M."/>
            <person name="Hughes G.M."/>
            <person name="Lavrichenko K."/>
            <person name="Devanna P."/>
            <person name="Winkler S."/>
            <person name="Jermiin L.S."/>
            <person name="Skirmuntt E.C."/>
            <person name="Katzourakis A."/>
            <person name="Burkitt-Gray L."/>
            <person name="Ray D.A."/>
            <person name="Sullivan K.A.M."/>
            <person name="Roscito J.G."/>
            <person name="Kirilenko B.M."/>
            <person name="Davalos L.M."/>
            <person name="Corthals A.P."/>
            <person name="Power M.L."/>
            <person name="Jones G."/>
            <person name="Ransome R.D."/>
            <person name="Dechmann D.K.N."/>
            <person name="Locatelli A.G."/>
            <person name="Puechmaille S.J."/>
            <person name="Fedrigo O."/>
            <person name="Jarvis E.D."/>
            <person name="Hiller M."/>
            <person name="Vernes S.C."/>
            <person name="Myers E.W."/>
            <person name="Teeling E.C."/>
        </authorList>
    </citation>
    <scope>NUCLEOTIDE SEQUENCE [LARGE SCALE GENOMIC DNA]</scope>
    <source>
        <strain evidence="2">Bat1K_MPI-CBG_1</strain>
    </source>
</reference>
<name>A0A833YFD4_9CHIR</name>
<sequence length="182" mass="19316">MDRHTGQANREARMHYNLTSKFRPLAPETPPPDLPASNCAPGCRLLWTAGELPLSLIRGRACKRATCLQVRGLASPLPEAAPRPLHPSPQSVPRTTGALWAQHPRMGCSVRRPAGPAGERPTDGRAPPLGHCAPPSPPSPKSPVGTTDLSSTPAREQMCCITIPHREPPGAATRVTSSGTIM</sequence>
<evidence type="ECO:0000313" key="2">
    <source>
        <dbReference type="EMBL" id="KAF6078228.1"/>
    </source>
</evidence>
<organism evidence="2 3">
    <name type="scientific">Phyllostomus discolor</name>
    <name type="common">pale spear-nosed bat</name>
    <dbReference type="NCBI Taxonomy" id="89673"/>
    <lineage>
        <taxon>Eukaryota</taxon>
        <taxon>Metazoa</taxon>
        <taxon>Chordata</taxon>
        <taxon>Craniata</taxon>
        <taxon>Vertebrata</taxon>
        <taxon>Euteleostomi</taxon>
        <taxon>Mammalia</taxon>
        <taxon>Eutheria</taxon>
        <taxon>Laurasiatheria</taxon>
        <taxon>Chiroptera</taxon>
        <taxon>Yangochiroptera</taxon>
        <taxon>Phyllostomidae</taxon>
        <taxon>Phyllostominae</taxon>
        <taxon>Phyllostomus</taxon>
    </lineage>
</organism>
<dbReference type="EMBL" id="JABVXQ010000014">
    <property type="protein sequence ID" value="KAF6078228.1"/>
    <property type="molecule type" value="Genomic_DNA"/>
</dbReference>
<feature type="region of interest" description="Disordered" evidence="1">
    <location>
        <begin position="107"/>
        <end position="182"/>
    </location>
</feature>
<evidence type="ECO:0000256" key="1">
    <source>
        <dbReference type="SAM" id="MobiDB-lite"/>
    </source>
</evidence>